<dbReference type="PANTHER" id="PTHR11474:SF95">
    <property type="entry name" value="POLYPHENOL OXIDASE, CHLOROPLASTIC-LIKE"/>
    <property type="match status" value="1"/>
</dbReference>
<dbReference type="PANTHER" id="PTHR11474">
    <property type="entry name" value="TYROSINASE FAMILY MEMBER"/>
    <property type="match status" value="1"/>
</dbReference>
<accession>A0A498JZV7</accession>
<dbReference type="EMBL" id="RDQH01000331">
    <property type="protein sequence ID" value="RXH99234.1"/>
    <property type="molecule type" value="Genomic_DNA"/>
</dbReference>
<evidence type="ECO:0000256" key="1">
    <source>
        <dbReference type="ARBA" id="ARBA00022723"/>
    </source>
</evidence>
<dbReference type="STRING" id="3750.A0A498JZV7"/>
<organism evidence="3 4">
    <name type="scientific">Malus domestica</name>
    <name type="common">Apple</name>
    <name type="synonym">Pyrus malus</name>
    <dbReference type="NCBI Taxonomy" id="3750"/>
    <lineage>
        <taxon>Eukaryota</taxon>
        <taxon>Viridiplantae</taxon>
        <taxon>Streptophyta</taxon>
        <taxon>Embryophyta</taxon>
        <taxon>Tracheophyta</taxon>
        <taxon>Spermatophyta</taxon>
        <taxon>Magnoliopsida</taxon>
        <taxon>eudicotyledons</taxon>
        <taxon>Gunneridae</taxon>
        <taxon>Pentapetalae</taxon>
        <taxon>rosids</taxon>
        <taxon>fabids</taxon>
        <taxon>Rosales</taxon>
        <taxon>Rosaceae</taxon>
        <taxon>Amygdaloideae</taxon>
        <taxon>Maleae</taxon>
        <taxon>Malus</taxon>
    </lineage>
</organism>
<feature type="domain" description="Tyrosinase copper-binding" evidence="2">
    <location>
        <begin position="10"/>
        <end position="87"/>
    </location>
</feature>
<gene>
    <name evidence="3" type="ORF">DVH24_011559</name>
</gene>
<evidence type="ECO:0000259" key="2">
    <source>
        <dbReference type="Pfam" id="PF00264"/>
    </source>
</evidence>
<proteinExistence type="predicted"/>
<sequence>MKALPNDDPRSFSQQAYVHCAYCNGAYDQVGFPNLELQLFFPFHRYFLYFYERILAKLIDDPTFALPFWNRDAPAGMQLPALYANPDSPLYDELRASRHQPSTLIDLDFNGTDETMSNDVQIDANLKIMYRQMVSNSKKPLLFFGSPLRAGTEPDPGSG</sequence>
<dbReference type="InterPro" id="IPR050316">
    <property type="entry name" value="Tyrosinase/Hemocyanin"/>
</dbReference>
<evidence type="ECO:0000313" key="3">
    <source>
        <dbReference type="EMBL" id="RXH99234.1"/>
    </source>
</evidence>
<reference evidence="3 4" key="1">
    <citation type="submission" date="2018-10" db="EMBL/GenBank/DDBJ databases">
        <title>A high-quality apple genome assembly.</title>
        <authorList>
            <person name="Hu J."/>
        </authorList>
    </citation>
    <scope>NUCLEOTIDE SEQUENCE [LARGE SCALE GENOMIC DNA]</scope>
    <source>
        <strain evidence="4">cv. HFTH1</strain>
        <tissue evidence="3">Young leaf</tissue>
    </source>
</reference>
<name>A0A498JZV7_MALDO</name>
<dbReference type="Gene3D" id="1.10.1280.10">
    <property type="entry name" value="Di-copper center containing domain from catechol oxidase"/>
    <property type="match status" value="1"/>
</dbReference>
<keyword evidence="1" id="KW-0479">Metal-binding</keyword>
<dbReference type="Pfam" id="PF00264">
    <property type="entry name" value="Tyrosinase"/>
    <property type="match status" value="1"/>
</dbReference>
<evidence type="ECO:0000313" key="4">
    <source>
        <dbReference type="Proteomes" id="UP000290289"/>
    </source>
</evidence>
<dbReference type="InterPro" id="IPR008922">
    <property type="entry name" value="Di-copper_centre_dom_sf"/>
</dbReference>
<dbReference type="InterPro" id="IPR002227">
    <property type="entry name" value="Tyrosinase_Cu-bd"/>
</dbReference>
<protein>
    <recommendedName>
        <fullName evidence="2">Tyrosinase copper-binding domain-containing protein</fullName>
    </recommendedName>
</protein>
<dbReference type="GO" id="GO:0046872">
    <property type="term" value="F:metal ion binding"/>
    <property type="evidence" value="ECO:0007669"/>
    <property type="project" value="UniProtKB-KW"/>
</dbReference>
<dbReference type="AlphaFoldDB" id="A0A498JZV7"/>
<comment type="caution">
    <text evidence="3">The sequence shown here is derived from an EMBL/GenBank/DDBJ whole genome shotgun (WGS) entry which is preliminary data.</text>
</comment>
<keyword evidence="4" id="KW-1185">Reference proteome</keyword>
<dbReference type="SUPFAM" id="SSF48056">
    <property type="entry name" value="Di-copper centre-containing domain"/>
    <property type="match status" value="1"/>
</dbReference>
<dbReference type="GO" id="GO:0016491">
    <property type="term" value="F:oxidoreductase activity"/>
    <property type="evidence" value="ECO:0007669"/>
    <property type="project" value="InterPro"/>
</dbReference>
<dbReference type="Proteomes" id="UP000290289">
    <property type="component" value="Chromosome 5"/>
</dbReference>